<dbReference type="SUPFAM" id="SSF52540">
    <property type="entry name" value="P-loop containing nucleoside triphosphate hydrolases"/>
    <property type="match status" value="1"/>
</dbReference>
<keyword evidence="5 9" id="KW-0067">ATP-binding</keyword>
<dbReference type="Proteomes" id="UP000184310">
    <property type="component" value="Unassembled WGS sequence"/>
</dbReference>
<evidence type="ECO:0000256" key="3">
    <source>
        <dbReference type="ARBA" id="ARBA00022763"/>
    </source>
</evidence>
<dbReference type="GO" id="GO:0005737">
    <property type="term" value="C:cytoplasm"/>
    <property type="evidence" value="ECO:0007669"/>
    <property type="project" value="UniProtKB-SubCell"/>
</dbReference>
<dbReference type="InterPro" id="IPR036388">
    <property type="entry name" value="WH-like_DNA-bd_sf"/>
</dbReference>
<feature type="region of interest" description="Small ATPAse domain (RuvB-S)" evidence="9">
    <location>
        <begin position="183"/>
        <end position="253"/>
    </location>
</feature>
<dbReference type="PANTHER" id="PTHR42848">
    <property type="match status" value="1"/>
</dbReference>
<keyword evidence="12" id="KW-1185">Reference proteome</keyword>
<keyword evidence="2 9" id="KW-0547">Nucleotide-binding</keyword>
<dbReference type="Pfam" id="PF17864">
    <property type="entry name" value="AAA_lid_4"/>
    <property type="match status" value="1"/>
</dbReference>
<feature type="domain" description="AAA+ ATPase" evidence="10">
    <location>
        <begin position="52"/>
        <end position="185"/>
    </location>
</feature>
<dbReference type="NCBIfam" id="TIGR00635">
    <property type="entry name" value="ruvB"/>
    <property type="match status" value="1"/>
</dbReference>
<feature type="binding site" evidence="9">
    <location>
        <position position="63"/>
    </location>
    <ligand>
        <name>ATP</name>
        <dbReference type="ChEBI" id="CHEBI:30616"/>
    </ligand>
</feature>
<keyword evidence="3 9" id="KW-0227">DNA damage</keyword>
<comment type="subcellular location">
    <subcellularLocation>
        <location evidence="9">Cytoplasm</location>
    </subcellularLocation>
</comment>
<organism evidence="11 12">
    <name type="scientific">Clostridium cavendishii DSM 21758</name>
    <dbReference type="NCBI Taxonomy" id="1121302"/>
    <lineage>
        <taxon>Bacteria</taxon>
        <taxon>Bacillati</taxon>
        <taxon>Bacillota</taxon>
        <taxon>Clostridia</taxon>
        <taxon>Eubacteriales</taxon>
        <taxon>Clostridiaceae</taxon>
        <taxon>Clostridium</taxon>
    </lineage>
</organism>
<comment type="domain">
    <text evidence="9">Has 3 domains, the large (RuvB-L) and small ATPase (RuvB-S) domains and the C-terminal head (RuvB-H) domain. The head domain binds DNA, while the ATPase domains jointly bind ATP, ADP or are empty depending on the state of the subunit in the translocation cycle. During a single DNA translocation step the structure of each domain remains the same, but their relative positions change.</text>
</comment>
<comment type="catalytic activity">
    <reaction evidence="9">
        <text>ATP + H2O = ADP + phosphate + H(+)</text>
        <dbReference type="Rhea" id="RHEA:13065"/>
        <dbReference type="ChEBI" id="CHEBI:15377"/>
        <dbReference type="ChEBI" id="CHEBI:15378"/>
        <dbReference type="ChEBI" id="CHEBI:30616"/>
        <dbReference type="ChEBI" id="CHEBI:43474"/>
        <dbReference type="ChEBI" id="CHEBI:456216"/>
    </reaction>
</comment>
<dbReference type="SUPFAM" id="SSF46785">
    <property type="entry name" value="Winged helix' DNA-binding domain"/>
    <property type="match status" value="1"/>
</dbReference>
<evidence type="ECO:0000256" key="8">
    <source>
        <dbReference type="ARBA" id="ARBA00023204"/>
    </source>
</evidence>
<dbReference type="Pfam" id="PF05491">
    <property type="entry name" value="WHD_RuvB"/>
    <property type="match status" value="1"/>
</dbReference>
<dbReference type="PANTHER" id="PTHR42848:SF1">
    <property type="entry name" value="HOLLIDAY JUNCTION BRANCH MIGRATION COMPLEX SUBUNIT RUVB"/>
    <property type="match status" value="1"/>
</dbReference>
<evidence type="ECO:0000256" key="2">
    <source>
        <dbReference type="ARBA" id="ARBA00022741"/>
    </source>
</evidence>
<feature type="binding site" evidence="9">
    <location>
        <begin position="129"/>
        <end position="131"/>
    </location>
    <ligand>
        <name>ATP</name>
        <dbReference type="ChEBI" id="CHEBI:30616"/>
    </ligand>
</feature>
<sequence length="346" mass="38820">MEDRILNAGETEFDLNNELSLRPQRINEYIGQDKVKERLNIFIKAAKNRGESLDHALLYGPPGLGKTTLANIIAKEMGGSLKVTSGPAIERAGDLAAILTTLNDKDVLFIDEIHRLNRSVEEILYPAMEDFVLDIVIGKGAAAKSIRLDLPKFTLIGATTRVGMLTAPLRDRFGVLCSMEYYTNEQLKEIIVRSSAILNTEITSEGAEEIARRSRGTPRIANRLLKRVRDYSEVIFDSTISFECAKQALEMLEVDNEGFDRIDNKILEAIIDNFNGGPVGIETLSYFVGEELDTIEDVYEPYLLQKGFIIRTPRGRVATDKAYKHLGRTRKKKINQSTDQCSLFKD</sequence>
<dbReference type="GO" id="GO:0016887">
    <property type="term" value="F:ATP hydrolysis activity"/>
    <property type="evidence" value="ECO:0007669"/>
    <property type="project" value="RHEA"/>
</dbReference>
<keyword evidence="4 9" id="KW-0378">Hydrolase</keyword>
<feature type="binding site" evidence="9">
    <location>
        <position position="219"/>
    </location>
    <ligand>
        <name>ATP</name>
        <dbReference type="ChEBI" id="CHEBI:30616"/>
    </ligand>
</feature>
<feature type="binding site" evidence="9">
    <location>
        <position position="182"/>
    </location>
    <ligand>
        <name>ATP</name>
        <dbReference type="ChEBI" id="CHEBI:30616"/>
    </ligand>
</feature>
<dbReference type="EMBL" id="FQZB01000003">
    <property type="protein sequence ID" value="SHI33955.1"/>
    <property type="molecule type" value="Genomic_DNA"/>
</dbReference>
<dbReference type="Gene3D" id="3.40.50.300">
    <property type="entry name" value="P-loop containing nucleotide triphosphate hydrolases"/>
    <property type="match status" value="1"/>
</dbReference>
<comment type="subunit">
    <text evidence="9">Homohexamer. Forms an RuvA(8)-RuvB(12)-Holliday junction (HJ) complex. HJ DNA is sandwiched between 2 RuvA tetramers; dsDNA enters through RuvA and exits via RuvB. An RuvB hexamer assembles on each DNA strand where it exits the tetramer. Each RuvB hexamer is contacted by two RuvA subunits (via domain III) on 2 adjacent RuvB subunits; this complex drives branch migration. In the full resolvosome a probable DNA-RuvA(4)-RuvB(12)-RuvC(2) complex forms which resolves the HJ.</text>
</comment>
<evidence type="ECO:0000313" key="11">
    <source>
        <dbReference type="EMBL" id="SHI33955.1"/>
    </source>
</evidence>
<dbReference type="GO" id="GO:0048476">
    <property type="term" value="C:Holliday junction resolvase complex"/>
    <property type="evidence" value="ECO:0007669"/>
    <property type="project" value="UniProtKB-UniRule"/>
</dbReference>
<proteinExistence type="inferred from homology"/>
<dbReference type="CDD" id="cd00009">
    <property type="entry name" value="AAA"/>
    <property type="match status" value="1"/>
</dbReference>
<dbReference type="STRING" id="1121302.SAMN02745163_00042"/>
<feature type="binding site" evidence="9">
    <location>
        <position position="68"/>
    </location>
    <ligand>
        <name>ATP</name>
        <dbReference type="ChEBI" id="CHEBI:30616"/>
    </ligand>
</feature>
<dbReference type="InterPro" id="IPR027417">
    <property type="entry name" value="P-loop_NTPase"/>
</dbReference>
<dbReference type="InterPro" id="IPR004605">
    <property type="entry name" value="DNA_helicase_Holl-junc_RuvB"/>
</dbReference>
<accession>A0A1M6ABW8</accession>
<dbReference type="SMART" id="SM00382">
    <property type="entry name" value="AAA"/>
    <property type="match status" value="1"/>
</dbReference>
<comment type="caution">
    <text evidence="9">Lacks conserved residue(s) required for the propagation of feature annotation.</text>
</comment>
<evidence type="ECO:0000256" key="6">
    <source>
        <dbReference type="ARBA" id="ARBA00023125"/>
    </source>
</evidence>
<feature type="binding site" evidence="9">
    <location>
        <position position="67"/>
    </location>
    <ligand>
        <name>Mg(2+)</name>
        <dbReference type="ChEBI" id="CHEBI:18420"/>
    </ligand>
</feature>
<evidence type="ECO:0000259" key="10">
    <source>
        <dbReference type="SMART" id="SM00382"/>
    </source>
</evidence>
<gene>
    <name evidence="9" type="primary">ruvB</name>
    <name evidence="11" type="ORF">SAMN02745163_00042</name>
</gene>
<dbReference type="Gene3D" id="1.10.10.10">
    <property type="entry name" value="Winged helix-like DNA-binding domain superfamily/Winged helix DNA-binding domain"/>
    <property type="match status" value="1"/>
</dbReference>
<comment type="function">
    <text evidence="9">The RuvA-RuvB-RuvC complex processes Holliday junction (HJ) DNA during genetic recombination and DNA repair, while the RuvA-RuvB complex plays an important role in the rescue of blocked DNA replication forks via replication fork reversal (RFR). RuvA specifically binds to HJ cruciform DNA, conferring on it an open structure. The RuvB hexamer acts as an ATP-dependent pump, pulling dsDNA into and through the RuvAB complex. RuvB forms 2 homohexamers on either side of HJ DNA bound by 1 or 2 RuvA tetramers; 4 subunits per hexamer contact DNA at a time. Coordinated motions by a converter formed by DNA-disengaged RuvB subunits stimulates ATP hydrolysis and nucleotide exchange. Immobilization of the converter enables RuvB to convert the ATP-contained energy into a lever motion, pulling 2 nucleotides of DNA out of the RuvA tetramer per ATP hydrolyzed, thus driving DNA branch migration. The RuvB motors rotate together with the DNA substrate, which together with the progressing nucleotide cycle form the mechanistic basis for DNA recombination by continuous HJ branch migration. Branch migration allows RuvC to scan DNA until it finds its consensus sequence, where it cleaves and resolves cruciform DNA.</text>
</comment>
<keyword evidence="7 9" id="KW-0233">DNA recombination</keyword>
<feature type="binding site" evidence="9">
    <location>
        <position position="21"/>
    </location>
    <ligand>
        <name>ATP</name>
        <dbReference type="ChEBI" id="CHEBI:30616"/>
    </ligand>
</feature>
<reference evidence="11 12" key="1">
    <citation type="submission" date="2016-11" db="EMBL/GenBank/DDBJ databases">
        <authorList>
            <person name="Jaros S."/>
            <person name="Januszkiewicz K."/>
            <person name="Wedrychowicz H."/>
        </authorList>
    </citation>
    <scope>NUCLEOTIDE SEQUENCE [LARGE SCALE GENOMIC DNA]</scope>
    <source>
        <strain evidence="11 12">DSM 21758</strain>
    </source>
</reference>
<dbReference type="GO" id="GO:0006281">
    <property type="term" value="P:DNA repair"/>
    <property type="evidence" value="ECO:0007669"/>
    <property type="project" value="UniProtKB-UniRule"/>
</dbReference>
<dbReference type="HAMAP" id="MF_00016">
    <property type="entry name" value="DNA_HJ_migration_RuvB"/>
    <property type="match status" value="1"/>
</dbReference>
<evidence type="ECO:0000256" key="9">
    <source>
        <dbReference type="HAMAP-Rule" id="MF_00016"/>
    </source>
</evidence>
<feature type="binding site" evidence="9">
    <location>
        <position position="316"/>
    </location>
    <ligand>
        <name>DNA</name>
        <dbReference type="ChEBI" id="CHEBI:16991"/>
    </ligand>
</feature>
<dbReference type="InterPro" id="IPR008823">
    <property type="entry name" value="RuvB_wg_C"/>
</dbReference>
<dbReference type="GO" id="GO:0006310">
    <property type="term" value="P:DNA recombination"/>
    <property type="evidence" value="ECO:0007669"/>
    <property type="project" value="UniProtKB-UniRule"/>
</dbReference>
<dbReference type="InterPro" id="IPR036390">
    <property type="entry name" value="WH_DNA-bd_sf"/>
</dbReference>
<dbReference type="GO" id="GO:0005524">
    <property type="term" value="F:ATP binding"/>
    <property type="evidence" value="ECO:0007669"/>
    <property type="project" value="UniProtKB-UniRule"/>
</dbReference>
<evidence type="ECO:0000256" key="1">
    <source>
        <dbReference type="ARBA" id="ARBA00022490"/>
    </source>
</evidence>
<feature type="region of interest" description="Head domain (RuvB-H)" evidence="9">
    <location>
        <begin position="256"/>
        <end position="346"/>
    </location>
</feature>
<dbReference type="Gene3D" id="1.10.8.60">
    <property type="match status" value="1"/>
</dbReference>
<dbReference type="InterPro" id="IPR008824">
    <property type="entry name" value="RuvB-like_N"/>
</dbReference>
<comment type="similarity">
    <text evidence="9">Belongs to the RuvB family.</text>
</comment>
<dbReference type="RefSeq" id="WP_072984094.1">
    <property type="nucleotide sequence ID" value="NZ_FQZB01000003.1"/>
</dbReference>
<dbReference type="EC" id="3.6.4.-" evidence="9"/>
<dbReference type="AlphaFoldDB" id="A0A1M6ABW8"/>
<keyword evidence="8 9" id="KW-0234">DNA repair</keyword>
<feature type="region of interest" description="Large ATPase domain (RuvB-L)" evidence="9">
    <location>
        <begin position="2"/>
        <end position="182"/>
    </location>
</feature>
<protein>
    <recommendedName>
        <fullName evidence="9">Holliday junction branch migration complex subunit RuvB</fullName>
        <ecNumber evidence="9">3.6.4.-</ecNumber>
    </recommendedName>
</protein>
<keyword evidence="6 9" id="KW-0238">DNA-binding</keyword>
<dbReference type="NCBIfam" id="NF000868">
    <property type="entry name" value="PRK00080.1"/>
    <property type="match status" value="1"/>
</dbReference>
<dbReference type="GO" id="GO:0009378">
    <property type="term" value="F:four-way junction helicase activity"/>
    <property type="evidence" value="ECO:0007669"/>
    <property type="project" value="InterPro"/>
</dbReference>
<evidence type="ECO:0000256" key="7">
    <source>
        <dbReference type="ARBA" id="ARBA00023172"/>
    </source>
</evidence>
<feature type="binding site" evidence="9">
    <location>
        <position position="311"/>
    </location>
    <ligand>
        <name>DNA</name>
        <dbReference type="ChEBI" id="CHEBI:16991"/>
    </ligand>
</feature>
<feature type="binding site" evidence="9">
    <location>
        <position position="66"/>
    </location>
    <ligand>
        <name>ATP</name>
        <dbReference type="ChEBI" id="CHEBI:30616"/>
    </ligand>
</feature>
<evidence type="ECO:0000256" key="4">
    <source>
        <dbReference type="ARBA" id="ARBA00022801"/>
    </source>
</evidence>
<dbReference type="GO" id="GO:0000400">
    <property type="term" value="F:four-way junction DNA binding"/>
    <property type="evidence" value="ECO:0007669"/>
    <property type="project" value="UniProtKB-UniRule"/>
</dbReference>
<dbReference type="InterPro" id="IPR041445">
    <property type="entry name" value="AAA_lid_4"/>
</dbReference>
<keyword evidence="1 9" id="KW-0963">Cytoplasm</keyword>
<feature type="binding site" evidence="9">
    <location>
        <position position="22"/>
    </location>
    <ligand>
        <name>ATP</name>
        <dbReference type="ChEBI" id="CHEBI:30616"/>
    </ligand>
</feature>
<dbReference type="OrthoDB" id="9804478at2"/>
<evidence type="ECO:0000256" key="5">
    <source>
        <dbReference type="ARBA" id="ARBA00022840"/>
    </source>
</evidence>
<name>A0A1M6ABW8_9CLOT</name>
<evidence type="ECO:0000313" key="12">
    <source>
        <dbReference type="Proteomes" id="UP000184310"/>
    </source>
</evidence>
<feature type="binding site" evidence="9">
    <location>
        <position position="67"/>
    </location>
    <ligand>
        <name>ATP</name>
        <dbReference type="ChEBI" id="CHEBI:30616"/>
    </ligand>
</feature>
<feature type="binding site" evidence="9">
    <location>
        <position position="172"/>
    </location>
    <ligand>
        <name>ATP</name>
        <dbReference type="ChEBI" id="CHEBI:30616"/>
    </ligand>
</feature>
<dbReference type="Pfam" id="PF05496">
    <property type="entry name" value="RuvB_N"/>
    <property type="match status" value="1"/>
</dbReference>
<keyword evidence="11" id="KW-0347">Helicase</keyword>
<dbReference type="InterPro" id="IPR003593">
    <property type="entry name" value="AAA+_ATPase"/>
</dbReference>